<proteinExistence type="predicted"/>
<protein>
    <recommendedName>
        <fullName evidence="3">Prepilin-type N-terminal cleavage/methylation domain-containing protein</fullName>
    </recommendedName>
</protein>
<reference evidence="2" key="1">
    <citation type="journal article" date="2014" name="Front. Microbiol.">
        <title>High frequency of phylogenetically diverse reductive dehalogenase-homologous genes in deep subseafloor sedimentary metagenomes.</title>
        <authorList>
            <person name="Kawai M."/>
            <person name="Futagami T."/>
            <person name="Toyoda A."/>
            <person name="Takaki Y."/>
            <person name="Nishi S."/>
            <person name="Hori S."/>
            <person name="Arai W."/>
            <person name="Tsubouchi T."/>
            <person name="Morono Y."/>
            <person name="Uchiyama I."/>
            <person name="Ito T."/>
            <person name="Fujiyama A."/>
            <person name="Inagaki F."/>
            <person name="Takami H."/>
        </authorList>
    </citation>
    <scope>NUCLEOTIDE SEQUENCE</scope>
    <source>
        <strain evidence="2">Expedition CK06-06</strain>
    </source>
</reference>
<accession>X1UQ36</accession>
<dbReference type="AlphaFoldDB" id="X1UQ36"/>
<evidence type="ECO:0000256" key="1">
    <source>
        <dbReference type="SAM" id="Phobius"/>
    </source>
</evidence>
<comment type="caution">
    <text evidence="2">The sequence shown here is derived from an EMBL/GenBank/DDBJ whole genome shotgun (WGS) entry which is preliminary data.</text>
</comment>
<dbReference type="Pfam" id="PF07963">
    <property type="entry name" value="N_methyl"/>
    <property type="match status" value="1"/>
</dbReference>
<dbReference type="EMBL" id="BARW01035342">
    <property type="protein sequence ID" value="GAJ19614.1"/>
    <property type="molecule type" value="Genomic_DNA"/>
</dbReference>
<gene>
    <name evidence="2" type="ORF">S12H4_55140</name>
</gene>
<keyword evidence="1" id="KW-0812">Transmembrane</keyword>
<keyword evidence="1" id="KW-0472">Membrane</keyword>
<evidence type="ECO:0000313" key="2">
    <source>
        <dbReference type="EMBL" id="GAJ19614.1"/>
    </source>
</evidence>
<name>X1UQ36_9ZZZZ</name>
<feature type="non-terminal residue" evidence="2">
    <location>
        <position position="37"/>
    </location>
</feature>
<evidence type="ECO:0008006" key="3">
    <source>
        <dbReference type="Google" id="ProtNLM"/>
    </source>
</evidence>
<keyword evidence="1" id="KW-1133">Transmembrane helix</keyword>
<feature type="transmembrane region" description="Helical" evidence="1">
    <location>
        <begin position="12"/>
        <end position="36"/>
    </location>
</feature>
<sequence>MESGKYKSGTTLIEILIVVAVIMLLAGMALGVAAHID</sequence>
<dbReference type="InterPro" id="IPR012902">
    <property type="entry name" value="N_methyl_site"/>
</dbReference>
<organism evidence="2">
    <name type="scientific">marine sediment metagenome</name>
    <dbReference type="NCBI Taxonomy" id="412755"/>
    <lineage>
        <taxon>unclassified sequences</taxon>
        <taxon>metagenomes</taxon>
        <taxon>ecological metagenomes</taxon>
    </lineage>
</organism>